<dbReference type="eggNOG" id="COG0728">
    <property type="taxonomic scope" value="Bacteria"/>
</dbReference>
<dbReference type="NCBIfam" id="TIGR01695">
    <property type="entry name" value="murJ_mviN"/>
    <property type="match status" value="1"/>
</dbReference>
<feature type="transmembrane region" description="Helical" evidence="8">
    <location>
        <begin position="437"/>
        <end position="460"/>
    </location>
</feature>
<dbReference type="PANTHER" id="PTHR43486:SF1">
    <property type="entry name" value="LIPID II FLIPPASE MURJ-RELATED"/>
    <property type="match status" value="1"/>
</dbReference>
<evidence type="ECO:0000256" key="7">
    <source>
        <dbReference type="ARBA" id="ARBA00023136"/>
    </source>
</evidence>
<feature type="transmembrane region" description="Helical" evidence="8">
    <location>
        <begin position="472"/>
        <end position="494"/>
    </location>
</feature>
<feature type="transmembrane region" description="Helical" evidence="8">
    <location>
        <begin position="405"/>
        <end position="425"/>
    </location>
</feature>
<feature type="transmembrane region" description="Helical" evidence="8">
    <location>
        <begin position="21"/>
        <end position="49"/>
    </location>
</feature>
<dbReference type="Pfam" id="PF03023">
    <property type="entry name" value="MurJ"/>
    <property type="match status" value="1"/>
</dbReference>
<keyword evidence="4" id="KW-0133">Cell shape</keyword>
<proteinExistence type="predicted"/>
<feature type="transmembrane region" description="Helical" evidence="8">
    <location>
        <begin position="94"/>
        <end position="117"/>
    </location>
</feature>
<dbReference type="GO" id="GO:0009252">
    <property type="term" value="P:peptidoglycan biosynthetic process"/>
    <property type="evidence" value="ECO:0007669"/>
    <property type="project" value="UniProtKB-KW"/>
</dbReference>
<evidence type="ECO:0000256" key="4">
    <source>
        <dbReference type="ARBA" id="ARBA00022960"/>
    </source>
</evidence>
<feature type="transmembrane region" description="Helical" evidence="8">
    <location>
        <begin position="249"/>
        <end position="269"/>
    </location>
</feature>
<reference evidence="10" key="1">
    <citation type="journal article" date="2014" name="Sci. Data">
        <title>Genomes of diverse isolates of the marine cyanobacterium Prochlorococcus.</title>
        <authorList>
            <person name="Biller S."/>
            <person name="Berube P."/>
            <person name="Thompson J."/>
            <person name="Kelly L."/>
            <person name="Roggensack S."/>
            <person name="Awad L."/>
            <person name="Roache-Johnson K."/>
            <person name="Ding H."/>
            <person name="Giovannoni S.J."/>
            <person name="Moore L.R."/>
            <person name="Chisholm S.W."/>
        </authorList>
    </citation>
    <scope>NUCLEOTIDE SEQUENCE [LARGE SCALE GENOMIC DNA]</scope>
    <source>
        <strain evidence="10">GP2</strain>
    </source>
</reference>
<feature type="transmembrane region" description="Helical" evidence="8">
    <location>
        <begin position="55"/>
        <end position="73"/>
    </location>
</feature>
<evidence type="ECO:0000256" key="1">
    <source>
        <dbReference type="ARBA" id="ARBA00004651"/>
    </source>
</evidence>
<accession>A0A0A1ZG07</accession>
<dbReference type="AlphaFoldDB" id="A0A0A1ZG07"/>
<dbReference type="GO" id="GO:0008360">
    <property type="term" value="P:regulation of cell shape"/>
    <property type="evidence" value="ECO:0007669"/>
    <property type="project" value="UniProtKB-KW"/>
</dbReference>
<feature type="transmembrane region" description="Helical" evidence="8">
    <location>
        <begin position="506"/>
        <end position="524"/>
    </location>
</feature>
<feature type="transmembrane region" description="Helical" evidence="8">
    <location>
        <begin position="168"/>
        <end position="192"/>
    </location>
</feature>
<keyword evidence="5" id="KW-0573">Peptidoglycan synthesis</keyword>
<keyword evidence="7 8" id="KW-0472">Membrane</keyword>
<comment type="caution">
    <text evidence="9">The sequence shown here is derived from an EMBL/GenBank/DDBJ whole genome shotgun (WGS) entry which is preliminary data.</text>
</comment>
<keyword evidence="3 8" id="KW-0812">Transmembrane</keyword>
<dbReference type="PANTHER" id="PTHR43486">
    <property type="entry name" value="LIPID II FLIPPASE MURJ-RELATED"/>
    <property type="match status" value="1"/>
</dbReference>
<keyword evidence="2" id="KW-1003">Cell membrane</keyword>
<feature type="transmembrane region" description="Helical" evidence="8">
    <location>
        <begin position="329"/>
        <end position="347"/>
    </location>
</feature>
<evidence type="ECO:0000256" key="3">
    <source>
        <dbReference type="ARBA" id="ARBA00022692"/>
    </source>
</evidence>
<dbReference type="GO" id="GO:0005886">
    <property type="term" value="C:plasma membrane"/>
    <property type="evidence" value="ECO:0007669"/>
    <property type="project" value="UniProtKB-SubCell"/>
</dbReference>
<organism evidence="9 10">
    <name type="scientific">Prochlorococcus marinus str. GP2</name>
    <dbReference type="NCBI Taxonomy" id="59925"/>
    <lineage>
        <taxon>Bacteria</taxon>
        <taxon>Bacillati</taxon>
        <taxon>Cyanobacteriota</taxon>
        <taxon>Cyanophyceae</taxon>
        <taxon>Synechococcales</taxon>
        <taxon>Prochlorococcaceae</taxon>
        <taxon>Prochlorococcus</taxon>
    </lineage>
</organism>
<feature type="transmembrane region" description="Helical" evidence="8">
    <location>
        <begin position="367"/>
        <end position="385"/>
    </location>
</feature>
<evidence type="ECO:0000313" key="10">
    <source>
        <dbReference type="Proteomes" id="UP000030598"/>
    </source>
</evidence>
<evidence type="ECO:0000256" key="2">
    <source>
        <dbReference type="ARBA" id="ARBA00022475"/>
    </source>
</evidence>
<comment type="subcellular location">
    <subcellularLocation>
        <location evidence="1">Cell membrane</location>
        <topology evidence="1">Multi-pass membrane protein</topology>
    </subcellularLocation>
</comment>
<dbReference type="InterPro" id="IPR004268">
    <property type="entry name" value="MurJ"/>
</dbReference>
<feature type="transmembrane region" description="Helical" evidence="8">
    <location>
        <begin position="204"/>
        <end position="228"/>
    </location>
</feature>
<evidence type="ECO:0000256" key="5">
    <source>
        <dbReference type="ARBA" id="ARBA00022984"/>
    </source>
</evidence>
<dbReference type="Proteomes" id="UP000030598">
    <property type="component" value="Unassembled WGS sequence"/>
</dbReference>
<keyword evidence="6 8" id="KW-1133">Transmembrane helix</keyword>
<name>A0A0A1ZG07_PROMR</name>
<gene>
    <name evidence="9" type="ORF">EU91_0430</name>
</gene>
<feature type="transmembrane region" description="Helical" evidence="8">
    <location>
        <begin position="137"/>
        <end position="161"/>
    </location>
</feature>
<dbReference type="PRINTS" id="PR01806">
    <property type="entry name" value="VIRFACTRMVIN"/>
</dbReference>
<evidence type="ECO:0000256" key="8">
    <source>
        <dbReference type="SAM" id="Phobius"/>
    </source>
</evidence>
<feature type="transmembrane region" description="Helical" evidence="8">
    <location>
        <begin position="289"/>
        <end position="308"/>
    </location>
</feature>
<evidence type="ECO:0000256" key="6">
    <source>
        <dbReference type="ARBA" id="ARBA00022989"/>
    </source>
</evidence>
<evidence type="ECO:0000313" key="9">
    <source>
        <dbReference type="EMBL" id="KGF88497.1"/>
    </source>
</evidence>
<sequence length="540" mass="60552">MKLKLLEKFRQIQMHSFLKNNVFSISFGTSLSKLAGCIRQISIAAAFGVGVTYDAFNYAYIIPGFLLIIVGGINGPLHNAVVAVLTPLNKKNGGIVLTQVSIKLSILLFGLAILIYFNSRLLIELLAPNLSYEAKSIATYQLKILTPCIPLSGFIGLSFGALNSQKKFFLSSISPAITSLTTIFFILLSWIFNQENEYSHFFTYTGLLAFATLTGTLIQFVIQIAEINKIGLLILESNFQLFNDEEKRIFKLIIPASISSGLSQINVFIDMFFASSFQGAASGLAYGNFLIQAPLGILSNSLILPLLPKFSKFRSEQDNRGLQKQLISGVEYCFLTTIFLTGFFITFNNQIVELIFQRGAFDYSASLKVKNILIAYAVGIPFYLCRDLLVRTYYSIEKTKFPFKISFAGIIFNIFFDWLLIGAPIKNFENLSPYNFGVVGIILSTVIVNFLVCIFLSFNLRNENINLPNLDLVRKVILMSLASLIDSMLCFNIFKTTNNFNSNFGEILFLIFGSLTFFAIYFLLTKCLKVNKFQVHKKKI</sequence>
<dbReference type="EMBL" id="JNAH01000003">
    <property type="protein sequence ID" value="KGF88497.1"/>
    <property type="molecule type" value="Genomic_DNA"/>
</dbReference>
<protein>
    <submittedName>
        <fullName evidence="9">Putative membrane protein</fullName>
    </submittedName>
</protein>
<dbReference type="STRING" id="59925.EU91_0430"/>